<dbReference type="CDD" id="cd00090">
    <property type="entry name" value="HTH_ARSR"/>
    <property type="match status" value="1"/>
</dbReference>
<proteinExistence type="predicted"/>
<dbReference type="PANTHER" id="PTHR43132:SF8">
    <property type="entry name" value="HTH-TYPE TRANSCRIPTIONAL REGULATOR KMTR"/>
    <property type="match status" value="1"/>
</dbReference>
<protein>
    <submittedName>
        <fullName evidence="6">Winged helix-turn-helix transcriptional regulator</fullName>
    </submittedName>
</protein>
<dbReference type="SMART" id="SM00418">
    <property type="entry name" value="HTH_ARSR"/>
    <property type="match status" value="1"/>
</dbReference>
<evidence type="ECO:0000313" key="7">
    <source>
        <dbReference type="Proteomes" id="UP000468735"/>
    </source>
</evidence>
<dbReference type="InterPro" id="IPR001845">
    <property type="entry name" value="HTH_ArsR_DNA-bd_dom"/>
</dbReference>
<name>A0A6H9YKR4_9ACTN</name>
<keyword evidence="1" id="KW-0805">Transcription regulation</keyword>
<organism evidence="6 7">
    <name type="scientific">Actinomadura rudentiformis</name>
    <dbReference type="NCBI Taxonomy" id="359158"/>
    <lineage>
        <taxon>Bacteria</taxon>
        <taxon>Bacillati</taxon>
        <taxon>Actinomycetota</taxon>
        <taxon>Actinomycetes</taxon>
        <taxon>Streptosporangiales</taxon>
        <taxon>Thermomonosporaceae</taxon>
        <taxon>Actinomadura</taxon>
    </lineage>
</organism>
<keyword evidence="3" id="KW-0804">Transcription</keyword>
<keyword evidence="2" id="KW-0238">DNA-binding</keyword>
<dbReference type="GO" id="GO:0003677">
    <property type="term" value="F:DNA binding"/>
    <property type="evidence" value="ECO:0007669"/>
    <property type="project" value="UniProtKB-KW"/>
</dbReference>
<dbReference type="Gene3D" id="1.10.10.10">
    <property type="entry name" value="Winged helix-like DNA-binding domain superfamily/Winged helix DNA-binding domain"/>
    <property type="match status" value="1"/>
</dbReference>
<sequence length="354" mass="38516">MLRIHFTDGDLVRLQLADRPDPMWETVLSLQILRASYGSAIFNGWRRRVRDDLHRAGLAKTVRHLLFPLTPDASYFPDFLTPPEGLLGLGSGIEAVLATPRQRISRELHRLELPKPRPSWAGRLAAGERDMLSELGDGLAAYFRTAIAPYWDRICNDAQVDHASRGRHRRLGGIDAQLAGFWPMMRWRPPVLEVPKPFDKDLHLGGRGLILVPSFFCWYHPVALADPILPPTLVYPLHPASGPLGPGAPDLYARSTPSTALGRLIGRTRASVLGLTTQGATTSELARSAGISVATASQHAGVLREVGLITSRRDTNAVIHTLTPLGAALLGAGEATAGNGDETATRRRSRADSS</sequence>
<dbReference type="InterPro" id="IPR036388">
    <property type="entry name" value="WH-like_DNA-bd_sf"/>
</dbReference>
<accession>A0A6H9YKR4</accession>
<dbReference type="PANTHER" id="PTHR43132">
    <property type="entry name" value="ARSENICAL RESISTANCE OPERON REPRESSOR ARSR-RELATED"/>
    <property type="match status" value="1"/>
</dbReference>
<dbReference type="EMBL" id="WBMT01000033">
    <property type="protein sequence ID" value="KAB2339798.1"/>
    <property type="molecule type" value="Genomic_DNA"/>
</dbReference>
<dbReference type="Proteomes" id="UP000468735">
    <property type="component" value="Unassembled WGS sequence"/>
</dbReference>
<evidence type="ECO:0000256" key="1">
    <source>
        <dbReference type="ARBA" id="ARBA00023015"/>
    </source>
</evidence>
<dbReference type="Pfam" id="PF12840">
    <property type="entry name" value="HTH_20"/>
    <property type="match status" value="1"/>
</dbReference>
<evidence type="ECO:0000313" key="6">
    <source>
        <dbReference type="EMBL" id="KAB2339798.1"/>
    </source>
</evidence>
<dbReference type="InterPro" id="IPR036390">
    <property type="entry name" value="WH_DNA-bd_sf"/>
</dbReference>
<dbReference type="OrthoDB" id="3808065at2"/>
<reference evidence="6 7" key="1">
    <citation type="submission" date="2019-09" db="EMBL/GenBank/DDBJ databases">
        <title>Actinomadura physcomitrii sp. nov., a novel actinomycete isolated from moss [Physcomitrium sphaericum (Ludw) Fuernr].</title>
        <authorList>
            <person name="Zhuang X."/>
            <person name="Liu C."/>
        </authorList>
    </citation>
    <scope>NUCLEOTIDE SEQUENCE [LARGE SCALE GENOMIC DNA]</scope>
    <source>
        <strain evidence="6 7">HMC1</strain>
    </source>
</reference>
<comment type="caution">
    <text evidence="6">The sequence shown here is derived from an EMBL/GenBank/DDBJ whole genome shotgun (WGS) entry which is preliminary data.</text>
</comment>
<feature type="region of interest" description="Disordered" evidence="4">
    <location>
        <begin position="334"/>
        <end position="354"/>
    </location>
</feature>
<dbReference type="SUPFAM" id="SSF46785">
    <property type="entry name" value="Winged helix' DNA-binding domain"/>
    <property type="match status" value="1"/>
</dbReference>
<gene>
    <name evidence="6" type="ORF">F8566_46875</name>
</gene>
<evidence type="ECO:0000256" key="4">
    <source>
        <dbReference type="SAM" id="MobiDB-lite"/>
    </source>
</evidence>
<feature type="domain" description="HTH arsR-type" evidence="5">
    <location>
        <begin position="260"/>
        <end position="334"/>
    </location>
</feature>
<evidence type="ECO:0000259" key="5">
    <source>
        <dbReference type="SMART" id="SM00418"/>
    </source>
</evidence>
<dbReference type="AlphaFoldDB" id="A0A6H9YKR4"/>
<evidence type="ECO:0000256" key="3">
    <source>
        <dbReference type="ARBA" id="ARBA00023163"/>
    </source>
</evidence>
<evidence type="ECO:0000256" key="2">
    <source>
        <dbReference type="ARBA" id="ARBA00023125"/>
    </source>
</evidence>
<keyword evidence="7" id="KW-1185">Reference proteome</keyword>
<dbReference type="InterPro" id="IPR051011">
    <property type="entry name" value="Metal_resp_trans_reg"/>
</dbReference>
<dbReference type="GO" id="GO:0003700">
    <property type="term" value="F:DNA-binding transcription factor activity"/>
    <property type="evidence" value="ECO:0007669"/>
    <property type="project" value="InterPro"/>
</dbReference>
<dbReference type="InterPro" id="IPR011991">
    <property type="entry name" value="ArsR-like_HTH"/>
</dbReference>